<evidence type="ECO:0000313" key="2">
    <source>
        <dbReference type="EMBL" id="TGZ78485.1"/>
    </source>
</evidence>
<proteinExistence type="predicted"/>
<dbReference type="AlphaFoldDB" id="A0A4S2MNB6"/>
<accession>A0A4S2MNB6</accession>
<organism evidence="2 3">
    <name type="scientific">Ascodesmis nigricans</name>
    <dbReference type="NCBI Taxonomy" id="341454"/>
    <lineage>
        <taxon>Eukaryota</taxon>
        <taxon>Fungi</taxon>
        <taxon>Dikarya</taxon>
        <taxon>Ascomycota</taxon>
        <taxon>Pezizomycotina</taxon>
        <taxon>Pezizomycetes</taxon>
        <taxon>Pezizales</taxon>
        <taxon>Ascodesmidaceae</taxon>
        <taxon>Ascodesmis</taxon>
    </lineage>
</organism>
<protein>
    <submittedName>
        <fullName evidence="2">Uncharacterized protein</fullName>
    </submittedName>
</protein>
<evidence type="ECO:0000313" key="3">
    <source>
        <dbReference type="Proteomes" id="UP000298138"/>
    </source>
</evidence>
<evidence type="ECO:0000256" key="1">
    <source>
        <dbReference type="SAM" id="MobiDB-lite"/>
    </source>
</evidence>
<gene>
    <name evidence="2" type="ORF">EX30DRAFT_373852</name>
</gene>
<name>A0A4S2MNB6_9PEZI</name>
<dbReference type="InParanoid" id="A0A4S2MNB6"/>
<feature type="region of interest" description="Disordered" evidence="1">
    <location>
        <begin position="88"/>
        <end position="108"/>
    </location>
</feature>
<sequence length="108" mass="12220">MTWRYKDYTTPPRAKKNKEPSPPPDPEPTKPKIVLTALPALIAAPSSLLVVTQLAHPARPTRSRTASRTFFQSRRAVIHIRTTHLPILQRQQLHHPTEGPQQLPEALQ</sequence>
<dbReference type="EMBL" id="ML220141">
    <property type="protein sequence ID" value="TGZ78485.1"/>
    <property type="molecule type" value="Genomic_DNA"/>
</dbReference>
<dbReference type="Proteomes" id="UP000298138">
    <property type="component" value="Unassembled WGS sequence"/>
</dbReference>
<feature type="region of interest" description="Disordered" evidence="1">
    <location>
        <begin position="1"/>
        <end position="31"/>
    </location>
</feature>
<keyword evidence="3" id="KW-1185">Reference proteome</keyword>
<reference evidence="2 3" key="1">
    <citation type="submission" date="2019-04" db="EMBL/GenBank/DDBJ databases">
        <title>Comparative genomics and transcriptomics to analyze fruiting body development in filamentous ascomycetes.</title>
        <authorList>
            <consortium name="DOE Joint Genome Institute"/>
            <person name="Lutkenhaus R."/>
            <person name="Traeger S."/>
            <person name="Breuer J."/>
            <person name="Kuo A."/>
            <person name="Lipzen A."/>
            <person name="Pangilinan J."/>
            <person name="Dilworth D."/>
            <person name="Sandor L."/>
            <person name="Poggeler S."/>
            <person name="Barry K."/>
            <person name="Grigoriev I.V."/>
            <person name="Nowrousian M."/>
        </authorList>
    </citation>
    <scope>NUCLEOTIDE SEQUENCE [LARGE SCALE GENOMIC DNA]</scope>
    <source>
        <strain evidence="2 3">CBS 389.68</strain>
    </source>
</reference>